<feature type="signal peptide" evidence="1">
    <location>
        <begin position="1"/>
        <end position="19"/>
    </location>
</feature>
<keyword evidence="3" id="KW-1185">Reference proteome</keyword>
<gene>
    <name evidence="2" type="ORF">BTO15_11965</name>
</gene>
<dbReference type="Pfam" id="PF20311">
    <property type="entry name" value="DUF6607"/>
    <property type="match status" value="1"/>
</dbReference>
<organism evidence="2 3">
    <name type="scientific">Polaribacter sejongensis</name>
    <dbReference type="NCBI Taxonomy" id="985043"/>
    <lineage>
        <taxon>Bacteria</taxon>
        <taxon>Pseudomonadati</taxon>
        <taxon>Bacteroidota</taxon>
        <taxon>Flavobacteriia</taxon>
        <taxon>Flavobacteriales</taxon>
        <taxon>Flavobacteriaceae</taxon>
    </lineage>
</organism>
<proteinExistence type="predicted"/>
<feature type="chain" id="PRO_5046889732" evidence="1">
    <location>
        <begin position="20"/>
        <end position="300"/>
    </location>
</feature>
<dbReference type="Proteomes" id="UP000232721">
    <property type="component" value="Chromosome"/>
</dbReference>
<accession>A0ABN5F7P0</accession>
<name>A0ABN5F7P0_9FLAO</name>
<evidence type="ECO:0000313" key="2">
    <source>
        <dbReference type="EMBL" id="AUC22759.1"/>
    </source>
</evidence>
<evidence type="ECO:0000313" key="3">
    <source>
        <dbReference type="Proteomes" id="UP000232721"/>
    </source>
</evidence>
<reference evidence="2 3" key="1">
    <citation type="submission" date="2017-02" db="EMBL/GenBank/DDBJ databases">
        <title>Trade-off between light-utilization and light-protection in marine flavobacteria.</title>
        <authorList>
            <person name="Kumagai Y."/>
            <person name="Yoshizawa S."/>
            <person name="Kogure K."/>
            <person name="Iwasaki W."/>
        </authorList>
    </citation>
    <scope>NUCLEOTIDE SEQUENCE [LARGE SCALE GENOMIC DNA]</scope>
    <source>
        <strain evidence="2 3">KCTC 23670</strain>
    </source>
</reference>
<sequence>MNKLLLSTLLLFLSISVNAQSKKKKDQNAIKEMCGCFEVTFNFAETFNYSKDSTYRPSKTKVDKGLEWAGLVEDNNNKISIQHLLQVGNPAKPMIIKHWRQDWEYQNTDFYMYNGDNNWVFEQKDKKDVKKQWTQKVYQVDDSPRYEGSGSWVHVDGKSYWENTTTAPLPRREYTKRSDYNITLRGNRHEITNYGWVHDQDNSKIIREAGKEDVVLAKEKGYNTYVRVADSKCKAAADWWQKNNTKWQLVRNKWNEVYGRNTNLSLETKVEFKELYKHLFSDEITKEEEINTIIESFVKK</sequence>
<dbReference type="InterPro" id="IPR046715">
    <property type="entry name" value="DUF6607"/>
</dbReference>
<protein>
    <submittedName>
        <fullName evidence="2">Uncharacterized protein</fullName>
    </submittedName>
</protein>
<dbReference type="EMBL" id="CP019336">
    <property type="protein sequence ID" value="AUC22759.1"/>
    <property type="molecule type" value="Genomic_DNA"/>
</dbReference>
<keyword evidence="1" id="KW-0732">Signal</keyword>
<dbReference type="RefSeq" id="WP_208888957.1">
    <property type="nucleotide sequence ID" value="NZ_CP019336.1"/>
</dbReference>
<evidence type="ECO:0000256" key="1">
    <source>
        <dbReference type="SAM" id="SignalP"/>
    </source>
</evidence>